<reference evidence="2 3" key="1">
    <citation type="journal article" date="2023" name="Plants (Basel)">
        <title>Bridging the Gap: Combining Genomics and Transcriptomics Approaches to Understand Stylosanthes scabra, an Orphan Legume from the Brazilian Caatinga.</title>
        <authorList>
            <person name="Ferreira-Neto J.R.C."/>
            <person name="da Silva M.D."/>
            <person name="Binneck E."/>
            <person name="de Melo N.F."/>
            <person name="da Silva R.H."/>
            <person name="de Melo A.L.T.M."/>
            <person name="Pandolfi V."/>
            <person name="Bustamante F.O."/>
            <person name="Brasileiro-Vidal A.C."/>
            <person name="Benko-Iseppon A.M."/>
        </authorList>
    </citation>
    <scope>NUCLEOTIDE SEQUENCE [LARGE SCALE GENOMIC DNA]</scope>
    <source>
        <tissue evidence="2">Leaves</tissue>
    </source>
</reference>
<dbReference type="SUPFAM" id="SSF55658">
    <property type="entry name" value="L9 N-domain-like"/>
    <property type="match status" value="1"/>
</dbReference>
<protein>
    <recommendedName>
        <fullName evidence="1">Ribonuclease H1 N-terminal domain-containing protein</fullName>
    </recommendedName>
</protein>
<dbReference type="Proteomes" id="UP001341840">
    <property type="component" value="Unassembled WGS sequence"/>
</dbReference>
<evidence type="ECO:0000313" key="2">
    <source>
        <dbReference type="EMBL" id="MED6167880.1"/>
    </source>
</evidence>
<keyword evidence="3" id="KW-1185">Reference proteome</keyword>
<evidence type="ECO:0000313" key="3">
    <source>
        <dbReference type="Proteomes" id="UP001341840"/>
    </source>
</evidence>
<accession>A0ABU6V2T0</accession>
<comment type="caution">
    <text evidence="2">The sequence shown here is derived from an EMBL/GenBank/DDBJ whole genome shotgun (WGS) entry which is preliminary data.</text>
</comment>
<name>A0ABU6V2T0_9FABA</name>
<sequence length="167" mass="18290">MVVCDGGKCYVVFKGRKPEVYANWEEAEPHVSGFSGGLHRKSNKTPLMTPFEHFYTPGLSGTNAGMPIFVGEGSYARPFSHSVGGVFMHYLPLFPSAATTHHGASSRMSDQQNGNAEVGIALARIESAVSDPQGRLSQMECERWELLMKLGEICDNMSAIINHKEQL</sequence>
<evidence type="ECO:0000259" key="1">
    <source>
        <dbReference type="Pfam" id="PF01693"/>
    </source>
</evidence>
<dbReference type="Gene3D" id="3.40.970.10">
    <property type="entry name" value="Ribonuclease H1, N-terminal domain"/>
    <property type="match status" value="1"/>
</dbReference>
<proteinExistence type="predicted"/>
<dbReference type="EMBL" id="JASCZI010151049">
    <property type="protein sequence ID" value="MED6167880.1"/>
    <property type="molecule type" value="Genomic_DNA"/>
</dbReference>
<feature type="domain" description="Ribonuclease H1 N-terminal" evidence="1">
    <location>
        <begin position="8"/>
        <end position="40"/>
    </location>
</feature>
<gene>
    <name evidence="2" type="ORF">PIB30_006851</name>
</gene>
<dbReference type="Pfam" id="PF01693">
    <property type="entry name" value="Cauli_VI"/>
    <property type="match status" value="1"/>
</dbReference>
<organism evidence="2 3">
    <name type="scientific">Stylosanthes scabra</name>
    <dbReference type="NCBI Taxonomy" id="79078"/>
    <lineage>
        <taxon>Eukaryota</taxon>
        <taxon>Viridiplantae</taxon>
        <taxon>Streptophyta</taxon>
        <taxon>Embryophyta</taxon>
        <taxon>Tracheophyta</taxon>
        <taxon>Spermatophyta</taxon>
        <taxon>Magnoliopsida</taxon>
        <taxon>eudicotyledons</taxon>
        <taxon>Gunneridae</taxon>
        <taxon>Pentapetalae</taxon>
        <taxon>rosids</taxon>
        <taxon>fabids</taxon>
        <taxon>Fabales</taxon>
        <taxon>Fabaceae</taxon>
        <taxon>Papilionoideae</taxon>
        <taxon>50 kb inversion clade</taxon>
        <taxon>dalbergioids sensu lato</taxon>
        <taxon>Dalbergieae</taxon>
        <taxon>Pterocarpus clade</taxon>
        <taxon>Stylosanthes</taxon>
    </lineage>
</organism>
<dbReference type="InterPro" id="IPR037056">
    <property type="entry name" value="RNase_H1_N_sf"/>
</dbReference>
<dbReference type="InterPro" id="IPR009027">
    <property type="entry name" value="Ribosomal_bL9/RNase_H1_N"/>
</dbReference>
<dbReference type="InterPro" id="IPR011320">
    <property type="entry name" value="RNase_H1_N"/>
</dbReference>